<dbReference type="PANTHER" id="PTHR33376">
    <property type="match status" value="1"/>
</dbReference>
<evidence type="ECO:0000313" key="3">
    <source>
        <dbReference type="EMBL" id="TCZ64970.1"/>
    </source>
</evidence>
<dbReference type="Proteomes" id="UP000295023">
    <property type="component" value="Unassembled WGS sequence"/>
</dbReference>
<feature type="region of interest" description="Disordered" evidence="2">
    <location>
        <begin position="1"/>
        <end position="27"/>
    </location>
</feature>
<dbReference type="InterPro" id="IPR038404">
    <property type="entry name" value="TRAP_DctP_sf"/>
</dbReference>
<evidence type="ECO:0000313" key="4">
    <source>
        <dbReference type="Proteomes" id="UP000295023"/>
    </source>
</evidence>
<gene>
    <name evidence="3" type="ORF">EXY23_06265</name>
</gene>
<organism evidence="3 4">
    <name type="scientific">Roseicella aquatilis</name>
    <dbReference type="NCBI Taxonomy" id="2527868"/>
    <lineage>
        <taxon>Bacteria</taxon>
        <taxon>Pseudomonadati</taxon>
        <taxon>Pseudomonadota</taxon>
        <taxon>Alphaproteobacteria</taxon>
        <taxon>Acetobacterales</taxon>
        <taxon>Roseomonadaceae</taxon>
        <taxon>Roseicella</taxon>
    </lineage>
</organism>
<dbReference type="NCBIfam" id="NF037995">
    <property type="entry name" value="TRAP_S1"/>
    <property type="match status" value="1"/>
</dbReference>
<keyword evidence="1" id="KW-0732">Signal</keyword>
<proteinExistence type="predicted"/>
<feature type="compositionally biased region" description="Low complexity" evidence="2">
    <location>
        <begin position="10"/>
        <end position="23"/>
    </location>
</feature>
<accession>A0A4R4DT13</accession>
<evidence type="ECO:0000256" key="2">
    <source>
        <dbReference type="SAM" id="MobiDB-lite"/>
    </source>
</evidence>
<dbReference type="Pfam" id="PF03480">
    <property type="entry name" value="DctP"/>
    <property type="match status" value="1"/>
</dbReference>
<protein>
    <recommendedName>
        <fullName evidence="5">TRAP transporter substrate-binding protein</fullName>
    </recommendedName>
</protein>
<dbReference type="PANTHER" id="PTHR33376:SF5">
    <property type="entry name" value="EXTRACYTOPLASMIC SOLUTE RECEPTOR PROTEIN"/>
    <property type="match status" value="1"/>
</dbReference>
<comment type="caution">
    <text evidence="3">The sequence shown here is derived from an EMBL/GenBank/DDBJ whole genome shotgun (WGS) entry which is preliminary data.</text>
</comment>
<dbReference type="GO" id="GO:0055085">
    <property type="term" value="P:transmembrane transport"/>
    <property type="evidence" value="ECO:0007669"/>
    <property type="project" value="InterPro"/>
</dbReference>
<dbReference type="OrthoDB" id="9769667at2"/>
<dbReference type="EMBL" id="SKBM01000004">
    <property type="protein sequence ID" value="TCZ64970.1"/>
    <property type="molecule type" value="Genomic_DNA"/>
</dbReference>
<keyword evidence="4" id="KW-1185">Reference proteome</keyword>
<dbReference type="AlphaFoldDB" id="A0A4R4DT13"/>
<dbReference type="InterPro" id="IPR018389">
    <property type="entry name" value="DctP_fam"/>
</dbReference>
<reference evidence="3 4" key="1">
    <citation type="submission" date="2019-03" db="EMBL/GenBank/DDBJ databases">
        <title>Paracraurococcus aquatilis NE82 genome sequence.</title>
        <authorList>
            <person name="Zhao Y."/>
            <person name="Du Z."/>
        </authorList>
    </citation>
    <scope>NUCLEOTIDE SEQUENCE [LARGE SCALE GENOMIC DNA]</scope>
    <source>
        <strain evidence="3 4">NE82</strain>
    </source>
</reference>
<sequence length="486" mass="53441">MPPTTRIGISTTRATPSPAASARLNGERSSAAMRRRCIGSPEAGRCCRPVVRGGKHCEGMRSEDCSCAEASLVSVPINTNRKGLSSQWPGSTNAIGSRTCRLTPCTLWIDWRGKTSEEIMTNRDKNDRIVHEIGGTAVRRRHIVRAGMAGASLAAVAGLSTGAQAQRAEFRFRMQSFLGPGTTEWDVLVPRYVKRVAELSNGRIQIQPFPPGALVPTFEMLDAVGKGVVDIGYGAQVYWRGKIPFTLWTWGIPFAFSALDHYDYLWHETDLIGIVRAAFAKHNVHFLGPIYSDEWGATMSRRELRRLSDFSGVKIRSFGLGAEIWKSQGASIVTVPGEEQYTAMSTGVIDASNWGSPDGFVAVKLHEVAKFYLGPSIIKFDMEDQFMSMRAYNRLPDDLKAVMNLATRIYAVERATTSTINSAKAVSVMKQAGVKFSSLPPEDLATMKKISSEALERMAGKDEDTQRVLKIISETRDTLALRPAEI</sequence>
<dbReference type="Gene3D" id="3.40.190.170">
    <property type="entry name" value="Bacterial extracellular solute-binding protein, family 7"/>
    <property type="match status" value="1"/>
</dbReference>
<evidence type="ECO:0008006" key="5">
    <source>
        <dbReference type="Google" id="ProtNLM"/>
    </source>
</evidence>
<evidence type="ECO:0000256" key="1">
    <source>
        <dbReference type="ARBA" id="ARBA00022729"/>
    </source>
</evidence>
<name>A0A4R4DT13_9PROT</name>